<name>Q8DMS7_THEVB</name>
<organism evidence="1 2">
    <name type="scientific">Thermosynechococcus vestitus (strain NIES-2133 / IAM M-273 / BP-1)</name>
    <dbReference type="NCBI Taxonomy" id="197221"/>
    <lineage>
        <taxon>Bacteria</taxon>
        <taxon>Bacillati</taxon>
        <taxon>Cyanobacteriota</taxon>
        <taxon>Cyanophyceae</taxon>
        <taxon>Acaryochloridales</taxon>
        <taxon>Thermosynechococcaceae</taxon>
        <taxon>Thermosynechococcus</taxon>
    </lineage>
</organism>
<dbReference type="AlphaFoldDB" id="Q8DMS7"/>
<gene>
    <name evidence="1" type="ordered locus">tsl0034</name>
</gene>
<dbReference type="SUPFAM" id="SSF52980">
    <property type="entry name" value="Restriction endonuclease-like"/>
    <property type="match status" value="1"/>
</dbReference>
<reference evidence="1 2" key="1">
    <citation type="journal article" date="2002" name="DNA Res.">
        <title>Complete genome structure of the thermophilic cyanobacterium Thermosynechococcus elongatus BP-1.</title>
        <authorList>
            <person name="Nakamura Y."/>
            <person name="Kaneko T."/>
            <person name="Sato S."/>
            <person name="Ikeuchi M."/>
            <person name="Katoh H."/>
            <person name="Sasamoto S."/>
            <person name="Watanabe A."/>
            <person name="Iriguchi M."/>
            <person name="Kawashima K."/>
            <person name="Kimura T."/>
            <person name="Kishida Y."/>
            <person name="Kiyokawa C."/>
            <person name="Kohara M."/>
            <person name="Matsumoto M."/>
            <person name="Matsuno A."/>
            <person name="Nakazaki N."/>
            <person name="Shimpo S."/>
            <person name="Sugimoto M."/>
            <person name="Takeuchi C."/>
            <person name="Yamada M."/>
            <person name="Tabata S."/>
        </authorList>
    </citation>
    <scope>NUCLEOTIDE SEQUENCE [LARGE SCALE GENOMIC DNA]</scope>
    <source>
        <strain evidence="2">IAM M-273 / NIES-2133 / BP-1</strain>
    </source>
</reference>
<dbReference type="KEGG" id="tel:tsl0034"/>
<dbReference type="EMBL" id="BA000039">
    <property type="protein sequence ID" value="BAC07587.1"/>
    <property type="molecule type" value="Genomic_DNA"/>
</dbReference>
<evidence type="ECO:0000313" key="2">
    <source>
        <dbReference type="Proteomes" id="UP000000440"/>
    </source>
</evidence>
<dbReference type="STRING" id="197221.gene:10746612"/>
<proteinExistence type="predicted"/>
<dbReference type="RefSeq" id="WP_011055889.1">
    <property type="nucleotide sequence ID" value="NC_004113.1"/>
</dbReference>
<dbReference type="PATRIC" id="fig|197221.4.peg.33"/>
<sequence>MLQDGNESLEIDLSVVNRDEAVLVPVKTQLSQGNIDEHLERIAKFPRLAHQYRSTQLLGPVVGMIPRYAYRQGLFVLAQSRDGVTILHDPQFQLRPW</sequence>
<dbReference type="eggNOG" id="COG5493">
    <property type="taxonomic scope" value="Bacteria"/>
</dbReference>
<accession>Q8DMS7</accession>
<evidence type="ECO:0000313" key="1">
    <source>
        <dbReference type="EMBL" id="BAC07587.1"/>
    </source>
</evidence>
<dbReference type="EnsemblBacteria" id="BAC07587">
    <property type="protein sequence ID" value="BAC07587"/>
    <property type="gene ID" value="BAC07587"/>
</dbReference>
<dbReference type="InterPro" id="IPR011335">
    <property type="entry name" value="Restrct_endonuc-II-like"/>
</dbReference>
<keyword evidence="2" id="KW-1185">Reference proteome</keyword>
<dbReference type="Proteomes" id="UP000000440">
    <property type="component" value="Chromosome"/>
</dbReference>
<protein>
    <submittedName>
        <fullName evidence="1">Tsl0034 protein</fullName>
    </submittedName>
</protein>